<feature type="domain" description="ABC transmembrane type-1" evidence="13">
    <location>
        <begin position="688"/>
        <end position="969"/>
    </location>
</feature>
<feature type="compositionally biased region" description="Gly residues" evidence="10">
    <location>
        <begin position="620"/>
        <end position="633"/>
    </location>
</feature>
<evidence type="ECO:0000256" key="10">
    <source>
        <dbReference type="SAM" id="MobiDB-lite"/>
    </source>
</evidence>
<feature type="transmembrane region" description="Helical" evidence="11">
    <location>
        <begin position="66"/>
        <end position="86"/>
    </location>
</feature>
<evidence type="ECO:0000256" key="6">
    <source>
        <dbReference type="ARBA" id="ARBA00022840"/>
    </source>
</evidence>
<feature type="domain" description="ABC transporter" evidence="12">
    <location>
        <begin position="343"/>
        <end position="577"/>
    </location>
</feature>
<dbReference type="PANTHER" id="PTHR24221">
    <property type="entry name" value="ATP-BINDING CASSETTE SUB-FAMILY B"/>
    <property type="match status" value="1"/>
</dbReference>
<evidence type="ECO:0000256" key="4">
    <source>
        <dbReference type="ARBA" id="ARBA00022692"/>
    </source>
</evidence>
<dbReference type="Pfam" id="PF00664">
    <property type="entry name" value="ABC_membrane"/>
    <property type="match status" value="2"/>
</dbReference>
<evidence type="ECO:0000256" key="2">
    <source>
        <dbReference type="ARBA" id="ARBA00022448"/>
    </source>
</evidence>
<evidence type="ECO:0000259" key="13">
    <source>
        <dbReference type="PROSITE" id="PS50929"/>
    </source>
</evidence>
<comment type="similarity">
    <text evidence="9">Belongs to the ABC transporter superfamily. Lipid exporter (TC 3.A.1.106) family.</text>
</comment>
<dbReference type="STRING" id="84724.SAMN04488564_103468"/>
<dbReference type="GO" id="GO:0016887">
    <property type="term" value="F:ATP hydrolysis activity"/>
    <property type="evidence" value="ECO:0007669"/>
    <property type="project" value="InterPro"/>
</dbReference>
<dbReference type="GO" id="GO:0034040">
    <property type="term" value="F:ATPase-coupled lipid transmembrane transporter activity"/>
    <property type="evidence" value="ECO:0007669"/>
    <property type="project" value="TreeGrafter"/>
</dbReference>
<feature type="transmembrane region" description="Helical" evidence="11">
    <location>
        <begin position="27"/>
        <end position="46"/>
    </location>
</feature>
<feature type="transmembrane region" description="Helical" evidence="11">
    <location>
        <begin position="934"/>
        <end position="954"/>
    </location>
</feature>
<dbReference type="GO" id="GO:0005524">
    <property type="term" value="F:ATP binding"/>
    <property type="evidence" value="ECO:0007669"/>
    <property type="project" value="UniProtKB-KW"/>
</dbReference>
<evidence type="ECO:0000256" key="3">
    <source>
        <dbReference type="ARBA" id="ARBA00022475"/>
    </source>
</evidence>
<dbReference type="SMART" id="SM00382">
    <property type="entry name" value="AAA"/>
    <property type="match status" value="2"/>
</dbReference>
<evidence type="ECO:0000256" key="11">
    <source>
        <dbReference type="SAM" id="Phobius"/>
    </source>
</evidence>
<dbReference type="InterPro" id="IPR036640">
    <property type="entry name" value="ABC1_TM_sf"/>
</dbReference>
<dbReference type="PROSITE" id="PS50929">
    <property type="entry name" value="ABC_TM1F"/>
    <property type="match status" value="2"/>
</dbReference>
<dbReference type="RefSeq" id="WP_093592153.1">
    <property type="nucleotide sequence ID" value="NZ_FOYL01000003.1"/>
</dbReference>
<dbReference type="GO" id="GO:0140359">
    <property type="term" value="F:ABC-type transporter activity"/>
    <property type="evidence" value="ECO:0007669"/>
    <property type="project" value="InterPro"/>
</dbReference>
<dbReference type="AlphaFoldDB" id="A0A1I6DZC4"/>
<feature type="domain" description="ABC transporter" evidence="12">
    <location>
        <begin position="1004"/>
        <end position="1239"/>
    </location>
</feature>
<keyword evidence="4 11" id="KW-0812">Transmembrane</keyword>
<evidence type="ECO:0000256" key="8">
    <source>
        <dbReference type="ARBA" id="ARBA00023136"/>
    </source>
</evidence>
<dbReference type="PROSITE" id="PS00211">
    <property type="entry name" value="ABC_TRANSPORTER_1"/>
    <property type="match status" value="1"/>
</dbReference>
<reference evidence="15" key="1">
    <citation type="submission" date="2016-10" db="EMBL/GenBank/DDBJ databases">
        <authorList>
            <person name="Varghese N."/>
            <person name="Submissions S."/>
        </authorList>
    </citation>
    <scope>NUCLEOTIDE SEQUENCE [LARGE SCALE GENOMIC DNA]</scope>
    <source>
        <strain evidence="15">DSM 44232</strain>
    </source>
</reference>
<feature type="transmembrane region" description="Helical" evidence="11">
    <location>
        <begin position="253"/>
        <end position="276"/>
    </location>
</feature>
<dbReference type="CDD" id="cd18543">
    <property type="entry name" value="ABC_6TM_Rv0194_D1_like"/>
    <property type="match status" value="1"/>
</dbReference>
<keyword evidence="5" id="KW-0547">Nucleotide-binding</keyword>
<evidence type="ECO:0000256" key="9">
    <source>
        <dbReference type="ARBA" id="ARBA00061644"/>
    </source>
</evidence>
<feature type="transmembrane region" description="Helical" evidence="11">
    <location>
        <begin position="907"/>
        <end position="928"/>
    </location>
</feature>
<evidence type="ECO:0000256" key="5">
    <source>
        <dbReference type="ARBA" id="ARBA00022741"/>
    </source>
</evidence>
<proteinExistence type="inferred from homology"/>
<name>A0A1I6DZC4_9PSEU</name>
<dbReference type="Pfam" id="PF00005">
    <property type="entry name" value="ABC_tran"/>
    <property type="match status" value="2"/>
</dbReference>
<dbReference type="SUPFAM" id="SSF90123">
    <property type="entry name" value="ABC transporter transmembrane region"/>
    <property type="match status" value="2"/>
</dbReference>
<gene>
    <name evidence="14" type="ORF">SAMN04488564_103468</name>
</gene>
<dbReference type="Proteomes" id="UP000198583">
    <property type="component" value="Unassembled WGS sequence"/>
</dbReference>
<dbReference type="GO" id="GO:0005886">
    <property type="term" value="C:plasma membrane"/>
    <property type="evidence" value="ECO:0007669"/>
    <property type="project" value="UniProtKB-SubCell"/>
</dbReference>
<feature type="domain" description="ABC transmembrane type-1" evidence="13">
    <location>
        <begin position="31"/>
        <end position="311"/>
    </location>
</feature>
<keyword evidence="8 11" id="KW-0472">Membrane</keyword>
<keyword evidence="2" id="KW-0813">Transport</keyword>
<dbReference type="OrthoDB" id="9806127at2"/>
<dbReference type="Gene3D" id="3.40.50.300">
    <property type="entry name" value="P-loop containing nucleotide triphosphate hydrolases"/>
    <property type="match status" value="2"/>
</dbReference>
<dbReference type="Gene3D" id="1.20.1560.10">
    <property type="entry name" value="ABC transporter type 1, transmembrane domain"/>
    <property type="match status" value="2"/>
</dbReference>
<dbReference type="CDD" id="cd18546">
    <property type="entry name" value="ABC_6TM_Rv0194_D2_like"/>
    <property type="match status" value="1"/>
</dbReference>
<dbReference type="InterPro" id="IPR003593">
    <property type="entry name" value="AAA+_ATPase"/>
</dbReference>
<dbReference type="InterPro" id="IPR011527">
    <property type="entry name" value="ABC1_TM_dom"/>
</dbReference>
<evidence type="ECO:0000313" key="14">
    <source>
        <dbReference type="EMBL" id="SFR10775.1"/>
    </source>
</evidence>
<accession>A0A1I6DZC4</accession>
<dbReference type="EMBL" id="FOYL01000003">
    <property type="protein sequence ID" value="SFR10775.1"/>
    <property type="molecule type" value="Genomic_DNA"/>
</dbReference>
<feature type="transmembrane region" description="Helical" evidence="11">
    <location>
        <begin position="723"/>
        <end position="749"/>
    </location>
</feature>
<feature type="transmembrane region" description="Helical" evidence="11">
    <location>
        <begin position="684"/>
        <end position="703"/>
    </location>
</feature>
<protein>
    <submittedName>
        <fullName evidence="14">ATP-binding cassette, subfamily B</fullName>
    </submittedName>
</protein>
<keyword evidence="15" id="KW-1185">Reference proteome</keyword>
<comment type="subcellular location">
    <subcellularLocation>
        <location evidence="1">Cell membrane</location>
        <topology evidence="1">Multi-pass membrane protein</topology>
    </subcellularLocation>
</comment>
<feature type="region of interest" description="Disordered" evidence="10">
    <location>
        <begin position="612"/>
        <end position="634"/>
    </location>
</feature>
<keyword evidence="7 11" id="KW-1133">Transmembrane helix</keyword>
<keyword evidence="6 14" id="KW-0067">ATP-binding</keyword>
<evidence type="ECO:0000256" key="7">
    <source>
        <dbReference type="ARBA" id="ARBA00022989"/>
    </source>
</evidence>
<feature type="transmembrane region" description="Helical" evidence="11">
    <location>
        <begin position="136"/>
        <end position="156"/>
    </location>
</feature>
<sequence>MSDPERTVGPVTKGWIRRLTAACWQHPRLVVLSVVAAVVGVGLQAAGPLLLKTAIDDSTVGRTDRLWPLMVALIVLEVLTFGSAFLRRYLGGRLALGVQHDLRLGVFSAVQRLDGAKQDELRTGQIVSRSITDLQLVQSLLMMAPLAVGTVVFAVAALAAMIYLSIPLTIIAVIVLPLVAWLAGRTRLTLFPATWSAQQRAADLAQHVEETVTGVRVVKGFGQEAREVARLEKHAKSLFAERMRAARLSSKPLATVTALPLLGQVAVLGLGGWLALHGQVTLGTFLAFTTYVANLVGPTRLLSSLMVSAQLARAGVERVYELIDSQPDVTDGPGEVPDGPLGVSFSGVTFGYARSEPVLQDFSISVEPGETLALVGTSGSGKSTVSLLLPRFYDVHAGAVRVGGADVRTLKLESLRGTVGVVFEEAFLFSDTVFSNIAYGRPDASRAEVERAAKAAEAHDFIEALPLGYDTVVGERGLTLSGGQRQRVALARALLSDPRILVLDDATSAVDNATEAAIHATLASVTAHRTTLLVAHRRSTLSLADRIAVLDAGRVIDIGTHAELTVRCALYRDLLAGPGEAIESAAPVRTGELWPALSQEDLDERLIAEARTTAPASAGRRGGGGGGGAGGGMSALAGGPPTPELLAQVRKLPPATEIPVLHGEDPRAPDPAFRLARLLRPVRWALGGVGALVVLDALVGMGMPSLVRLGIDGGVVGGAESSLWQAVVLGVGLVVVGWLTTASSTIFAARLGERLLYLLRVRSYAHLQRLGLDYYEREMAGRIMTRMTTDVDALSTFLQTGLVTAVISLITVVGITAALVFTDASLALIALSVLPILAVATVLFQRLSSTAYAEARERVSAVNADLQENVSGLRVSQAYTRERRSAEAFAERSDAYRRTRLRAQRYIATYFPFVAMLSGVAQAVVLAVGAHRVATGTLTPGVLLAFLLYLGLFFSPIQQLSGVFDGYQQARVGLRRIGDLLRTPSTVEPPSAPIPVPPRLRGEVELRDVSFTYAGAETPALDNVSLHVTPGETVALVGETGAGKSTLVKLIARFYDATTGAVLVDGVDVRTYDLSAYRQRLGVVPQEAHLFGGDLAANVAYGRPTATEQEIQRATEAVGALPMVATLQNGFRQPVGERGNHLSAGQRQLVALARAELVNPDLLLLDEATAALDPATESAVLAASDHLAGARTTFVVAHRLATAAKADRIVVLAGGRIIEQGTHADLLTANGTYARLWRHGDTPEAA</sequence>
<dbReference type="InterPro" id="IPR003439">
    <property type="entry name" value="ABC_transporter-like_ATP-bd"/>
</dbReference>
<dbReference type="PROSITE" id="PS50893">
    <property type="entry name" value="ABC_TRANSPORTER_2"/>
    <property type="match status" value="2"/>
</dbReference>
<feature type="transmembrane region" description="Helical" evidence="11">
    <location>
        <begin position="826"/>
        <end position="844"/>
    </location>
</feature>
<organism evidence="14 15">
    <name type="scientific">Lentzea waywayandensis</name>
    <dbReference type="NCBI Taxonomy" id="84724"/>
    <lineage>
        <taxon>Bacteria</taxon>
        <taxon>Bacillati</taxon>
        <taxon>Actinomycetota</taxon>
        <taxon>Actinomycetes</taxon>
        <taxon>Pseudonocardiales</taxon>
        <taxon>Pseudonocardiaceae</taxon>
        <taxon>Lentzea</taxon>
    </lineage>
</organism>
<feature type="transmembrane region" description="Helical" evidence="11">
    <location>
        <begin position="282"/>
        <end position="303"/>
    </location>
</feature>
<feature type="transmembrane region" description="Helical" evidence="11">
    <location>
        <begin position="162"/>
        <end position="183"/>
    </location>
</feature>
<dbReference type="InterPro" id="IPR039421">
    <property type="entry name" value="Type_1_exporter"/>
</dbReference>
<feature type="transmembrane region" description="Helical" evidence="11">
    <location>
        <begin position="796"/>
        <end position="820"/>
    </location>
</feature>
<keyword evidence="3" id="KW-1003">Cell membrane</keyword>
<dbReference type="InterPro" id="IPR017871">
    <property type="entry name" value="ABC_transporter-like_CS"/>
</dbReference>
<dbReference type="PANTHER" id="PTHR24221:SF654">
    <property type="entry name" value="ATP-BINDING CASSETTE SUB-FAMILY B MEMBER 6"/>
    <property type="match status" value="1"/>
</dbReference>
<dbReference type="SUPFAM" id="SSF52540">
    <property type="entry name" value="P-loop containing nucleoside triphosphate hydrolases"/>
    <property type="match status" value="2"/>
</dbReference>
<evidence type="ECO:0000256" key="1">
    <source>
        <dbReference type="ARBA" id="ARBA00004651"/>
    </source>
</evidence>
<evidence type="ECO:0000259" key="12">
    <source>
        <dbReference type="PROSITE" id="PS50893"/>
    </source>
</evidence>
<dbReference type="FunFam" id="3.40.50.300:FF:000299">
    <property type="entry name" value="ABC transporter ATP-binding protein/permease"/>
    <property type="match status" value="2"/>
</dbReference>
<evidence type="ECO:0000313" key="15">
    <source>
        <dbReference type="Proteomes" id="UP000198583"/>
    </source>
</evidence>
<dbReference type="InterPro" id="IPR027417">
    <property type="entry name" value="P-loop_NTPase"/>
</dbReference>